<protein>
    <submittedName>
        <fullName evidence="1">Uncharacterized protein</fullName>
    </submittedName>
</protein>
<dbReference type="Proteomes" id="UP000634136">
    <property type="component" value="Unassembled WGS sequence"/>
</dbReference>
<name>A0A834SZR1_9FABA</name>
<evidence type="ECO:0000313" key="1">
    <source>
        <dbReference type="EMBL" id="KAF7811905.1"/>
    </source>
</evidence>
<comment type="caution">
    <text evidence="1">The sequence shown here is derived from an EMBL/GenBank/DDBJ whole genome shotgun (WGS) entry which is preliminary data.</text>
</comment>
<accession>A0A834SZR1</accession>
<organism evidence="1 2">
    <name type="scientific">Senna tora</name>
    <dbReference type="NCBI Taxonomy" id="362788"/>
    <lineage>
        <taxon>Eukaryota</taxon>
        <taxon>Viridiplantae</taxon>
        <taxon>Streptophyta</taxon>
        <taxon>Embryophyta</taxon>
        <taxon>Tracheophyta</taxon>
        <taxon>Spermatophyta</taxon>
        <taxon>Magnoliopsida</taxon>
        <taxon>eudicotyledons</taxon>
        <taxon>Gunneridae</taxon>
        <taxon>Pentapetalae</taxon>
        <taxon>rosids</taxon>
        <taxon>fabids</taxon>
        <taxon>Fabales</taxon>
        <taxon>Fabaceae</taxon>
        <taxon>Caesalpinioideae</taxon>
        <taxon>Cassia clade</taxon>
        <taxon>Senna</taxon>
    </lineage>
</organism>
<sequence>MVLMRPRSQPTVSSDRRVFELACTIARSLGGGKTYEELEMP</sequence>
<evidence type="ECO:0000313" key="2">
    <source>
        <dbReference type="Proteomes" id="UP000634136"/>
    </source>
</evidence>
<gene>
    <name evidence="1" type="ORF">G2W53_032881</name>
</gene>
<keyword evidence="2" id="KW-1185">Reference proteome</keyword>
<dbReference type="EMBL" id="JAAIUW010000010">
    <property type="protein sequence ID" value="KAF7811905.1"/>
    <property type="molecule type" value="Genomic_DNA"/>
</dbReference>
<proteinExistence type="predicted"/>
<dbReference type="AlphaFoldDB" id="A0A834SZR1"/>
<reference evidence="1" key="1">
    <citation type="submission" date="2020-09" db="EMBL/GenBank/DDBJ databases">
        <title>Genome-Enabled Discovery of Anthraquinone Biosynthesis in Senna tora.</title>
        <authorList>
            <person name="Kang S.-H."/>
            <person name="Pandey R.P."/>
            <person name="Lee C.-M."/>
            <person name="Sim J.-S."/>
            <person name="Jeong J.-T."/>
            <person name="Choi B.-S."/>
            <person name="Jung M."/>
            <person name="Ginzburg D."/>
            <person name="Zhao K."/>
            <person name="Won S.Y."/>
            <person name="Oh T.-J."/>
            <person name="Yu Y."/>
            <person name="Kim N.-H."/>
            <person name="Lee O.R."/>
            <person name="Lee T.-H."/>
            <person name="Bashyal P."/>
            <person name="Kim T.-S."/>
            <person name="Lee W.-H."/>
            <person name="Kawkins C."/>
            <person name="Kim C.-K."/>
            <person name="Kim J.S."/>
            <person name="Ahn B.O."/>
            <person name="Rhee S.Y."/>
            <person name="Sohng J.K."/>
        </authorList>
    </citation>
    <scope>NUCLEOTIDE SEQUENCE</scope>
    <source>
        <tissue evidence="1">Leaf</tissue>
    </source>
</reference>